<protein>
    <submittedName>
        <fullName evidence="4">Uncharacterized protein</fullName>
    </submittedName>
</protein>
<keyword evidence="1" id="KW-0597">Phosphoprotein</keyword>
<dbReference type="PANTHER" id="PTHR15635:SF12">
    <property type="entry name" value="HABP4_PAI-RBP1 DOMAIN-CONTAINING PROTEIN"/>
    <property type="match status" value="1"/>
</dbReference>
<name>A0A8S3YQB1_9EUPU</name>
<dbReference type="InterPro" id="IPR029336">
    <property type="entry name" value="DUF4594"/>
</dbReference>
<accession>A0A8S3YQB1</accession>
<proteinExistence type="predicted"/>
<keyword evidence="5" id="KW-1185">Reference proteome</keyword>
<feature type="region of interest" description="Disordered" evidence="3">
    <location>
        <begin position="1"/>
        <end position="33"/>
    </location>
</feature>
<dbReference type="OrthoDB" id="10058133at2759"/>
<feature type="compositionally biased region" description="Basic and acidic residues" evidence="3">
    <location>
        <begin position="19"/>
        <end position="33"/>
    </location>
</feature>
<evidence type="ECO:0000256" key="3">
    <source>
        <dbReference type="SAM" id="MobiDB-lite"/>
    </source>
</evidence>
<evidence type="ECO:0000256" key="1">
    <source>
        <dbReference type="ARBA" id="ARBA00022553"/>
    </source>
</evidence>
<organism evidence="4 5">
    <name type="scientific">Candidula unifasciata</name>
    <dbReference type="NCBI Taxonomy" id="100452"/>
    <lineage>
        <taxon>Eukaryota</taxon>
        <taxon>Metazoa</taxon>
        <taxon>Spiralia</taxon>
        <taxon>Lophotrochozoa</taxon>
        <taxon>Mollusca</taxon>
        <taxon>Gastropoda</taxon>
        <taxon>Heterobranchia</taxon>
        <taxon>Euthyneura</taxon>
        <taxon>Panpulmonata</taxon>
        <taxon>Eupulmonata</taxon>
        <taxon>Stylommatophora</taxon>
        <taxon>Helicina</taxon>
        <taxon>Helicoidea</taxon>
        <taxon>Geomitridae</taxon>
        <taxon>Candidula</taxon>
    </lineage>
</organism>
<feature type="compositionally biased region" description="Polar residues" evidence="3">
    <location>
        <begin position="1"/>
        <end position="13"/>
    </location>
</feature>
<feature type="region of interest" description="Disordered" evidence="3">
    <location>
        <begin position="54"/>
        <end position="135"/>
    </location>
</feature>
<evidence type="ECO:0000313" key="4">
    <source>
        <dbReference type="EMBL" id="CAG5117120.1"/>
    </source>
</evidence>
<dbReference type="PANTHER" id="PTHR15635">
    <property type="entry name" value="COILED-COIL DOMAIN CONTAINING PROTEIN 9"/>
    <property type="match status" value="1"/>
</dbReference>
<reference evidence="4" key="1">
    <citation type="submission" date="2021-04" db="EMBL/GenBank/DDBJ databases">
        <authorList>
            <consortium name="Molecular Ecology Group"/>
        </authorList>
    </citation>
    <scope>NUCLEOTIDE SEQUENCE</scope>
</reference>
<gene>
    <name evidence="4" type="ORF">CUNI_LOCUS2678</name>
</gene>
<dbReference type="AlphaFoldDB" id="A0A8S3YQB1"/>
<dbReference type="Proteomes" id="UP000678393">
    <property type="component" value="Unassembled WGS sequence"/>
</dbReference>
<evidence type="ECO:0000313" key="5">
    <source>
        <dbReference type="Proteomes" id="UP000678393"/>
    </source>
</evidence>
<comment type="caution">
    <text evidence="4">The sequence shown here is derived from an EMBL/GenBank/DDBJ whole genome shotgun (WGS) entry which is preliminary data.</text>
</comment>
<keyword evidence="2" id="KW-0175">Coiled coil</keyword>
<dbReference type="EMBL" id="CAJHNH020000349">
    <property type="protein sequence ID" value="CAG5117120.1"/>
    <property type="molecule type" value="Genomic_DNA"/>
</dbReference>
<evidence type="ECO:0000256" key="2">
    <source>
        <dbReference type="ARBA" id="ARBA00023054"/>
    </source>
</evidence>
<sequence length="135" mass="14999">MSNKVSDQPNPTTAADADSLSKEEKEALLTKKMNMIRERNKAISERHKLIEADRRRAEEAGQAVKPSVDSQSLPAEGINKPRGRGRGYLYHVDSATPGREKPKFTGNTRETAHYEPIVDTTDLGNFKGRGHDKTP</sequence>